<feature type="transmembrane region" description="Helical" evidence="1">
    <location>
        <begin position="239"/>
        <end position="257"/>
    </location>
</feature>
<dbReference type="RefSeq" id="WP_243653763.1">
    <property type="nucleotide sequence ID" value="NZ_SMFZ01000002.1"/>
</dbReference>
<protein>
    <submittedName>
        <fullName evidence="2">RsiW-degrading membrane proteinase PrsW (M82 family)</fullName>
    </submittedName>
</protein>
<comment type="caution">
    <text evidence="2">The sequence shown here is derived from an EMBL/GenBank/DDBJ whole genome shotgun (WGS) entry which is preliminary data.</text>
</comment>
<evidence type="ECO:0000313" key="2">
    <source>
        <dbReference type="EMBL" id="TCK21127.1"/>
    </source>
</evidence>
<keyword evidence="1" id="KW-0812">Transmembrane</keyword>
<feature type="transmembrane region" description="Helical" evidence="1">
    <location>
        <begin position="47"/>
        <end position="68"/>
    </location>
</feature>
<gene>
    <name evidence="2" type="ORF">EV378_5106</name>
</gene>
<dbReference type="Pfam" id="PF13367">
    <property type="entry name" value="PrsW-protease"/>
    <property type="match status" value="1"/>
</dbReference>
<keyword evidence="1" id="KW-1133">Transmembrane helix</keyword>
<sequence length="265" mass="27613">MPATTSATRPAAPTGMRRHGWILVLVVGVALFLVVERTLVATQNPNFVPSAILLGATIVPAAFLTFVYGRRLPYDVPASVVAGTVLLGGVIGTVVAGTLEFDAQRDLGVLPTVGIGLIEEASKLVLPLAVLLFVPRLRTRADGLLLGVASGAGFAALETMGYAFTTLIQSRGSITDTVDVLLLRGVMSPAGHMTWTGISAAALFTAAAGGWTGRKFWAFVGAFVVAVALHTAWDAAPSLIVTGVVAVVSLAVLLWTVHRTIHPRR</sequence>
<feature type="transmembrane region" description="Helical" evidence="1">
    <location>
        <begin position="146"/>
        <end position="170"/>
    </location>
</feature>
<dbReference type="EMBL" id="SMFZ01000002">
    <property type="protein sequence ID" value="TCK21127.1"/>
    <property type="molecule type" value="Genomic_DNA"/>
</dbReference>
<feature type="transmembrane region" description="Helical" evidence="1">
    <location>
        <begin position="21"/>
        <end position="41"/>
    </location>
</feature>
<reference evidence="2 3" key="1">
    <citation type="submission" date="2019-03" db="EMBL/GenBank/DDBJ databases">
        <title>Sequencing the genomes of 1000 actinobacteria strains.</title>
        <authorList>
            <person name="Klenk H.-P."/>
        </authorList>
    </citation>
    <scope>NUCLEOTIDE SEQUENCE [LARGE SCALE GENOMIC DNA]</scope>
    <source>
        <strain evidence="2 3">DSM 44969</strain>
    </source>
</reference>
<dbReference type="PANTHER" id="PTHR36844">
    <property type="entry name" value="PROTEASE PRSW"/>
    <property type="match status" value="1"/>
</dbReference>
<dbReference type="InterPro" id="IPR026898">
    <property type="entry name" value="PrsW"/>
</dbReference>
<evidence type="ECO:0000256" key="1">
    <source>
        <dbReference type="SAM" id="Phobius"/>
    </source>
</evidence>
<dbReference type="AlphaFoldDB" id="A0A4R1HG54"/>
<organism evidence="2 3">
    <name type="scientific">Pseudonocardia endophytica</name>
    <dbReference type="NCBI Taxonomy" id="401976"/>
    <lineage>
        <taxon>Bacteria</taxon>
        <taxon>Bacillati</taxon>
        <taxon>Actinomycetota</taxon>
        <taxon>Actinomycetes</taxon>
        <taxon>Pseudonocardiales</taxon>
        <taxon>Pseudonocardiaceae</taxon>
        <taxon>Pseudonocardia</taxon>
    </lineage>
</organism>
<name>A0A4R1HG54_PSEEN</name>
<dbReference type="Proteomes" id="UP000295560">
    <property type="component" value="Unassembled WGS sequence"/>
</dbReference>
<feature type="transmembrane region" description="Helical" evidence="1">
    <location>
        <begin position="216"/>
        <end position="233"/>
    </location>
</feature>
<feature type="transmembrane region" description="Helical" evidence="1">
    <location>
        <begin position="80"/>
        <end position="101"/>
    </location>
</feature>
<proteinExistence type="predicted"/>
<dbReference type="GO" id="GO:0008233">
    <property type="term" value="F:peptidase activity"/>
    <property type="evidence" value="ECO:0007669"/>
    <property type="project" value="InterPro"/>
</dbReference>
<keyword evidence="1" id="KW-0472">Membrane</keyword>
<dbReference type="PANTHER" id="PTHR36844:SF1">
    <property type="entry name" value="PROTEASE PRSW"/>
    <property type="match status" value="1"/>
</dbReference>
<evidence type="ECO:0000313" key="3">
    <source>
        <dbReference type="Proteomes" id="UP000295560"/>
    </source>
</evidence>
<feature type="transmembrane region" description="Helical" evidence="1">
    <location>
        <begin position="190"/>
        <end position="209"/>
    </location>
</feature>
<feature type="transmembrane region" description="Helical" evidence="1">
    <location>
        <begin position="113"/>
        <end position="134"/>
    </location>
</feature>
<accession>A0A4R1HG54</accession>
<keyword evidence="3" id="KW-1185">Reference proteome</keyword>